<dbReference type="Proteomes" id="UP001595533">
    <property type="component" value="Unassembled WGS sequence"/>
</dbReference>
<dbReference type="RefSeq" id="WP_157892542.1">
    <property type="nucleotide sequence ID" value="NZ_JBHRTS010000001.1"/>
</dbReference>
<comment type="caution">
    <text evidence="2">The sequence shown here is derived from an EMBL/GenBank/DDBJ whole genome shotgun (WGS) entry which is preliminary data.</text>
</comment>
<feature type="transmembrane region" description="Helical" evidence="1">
    <location>
        <begin position="39"/>
        <end position="64"/>
    </location>
</feature>
<accession>A0ABV7J744</accession>
<proteinExistence type="predicted"/>
<sequence>MKYNNWALFVALLIGLTTKRIIFSYYDFHYNFIQDPFHLGYLLIDLGVYFALCYGALFAIMALLPSKNEESK</sequence>
<name>A0ABV7J744_9GAMM</name>
<gene>
    <name evidence="2" type="ORF">ACFODZ_00640</name>
</gene>
<evidence type="ECO:0000313" key="2">
    <source>
        <dbReference type="EMBL" id="MFC3192734.1"/>
    </source>
</evidence>
<keyword evidence="1" id="KW-0812">Transmembrane</keyword>
<protein>
    <submittedName>
        <fullName evidence="2">Uncharacterized protein</fullName>
    </submittedName>
</protein>
<evidence type="ECO:0000256" key="1">
    <source>
        <dbReference type="SAM" id="Phobius"/>
    </source>
</evidence>
<keyword evidence="3" id="KW-1185">Reference proteome</keyword>
<organism evidence="2 3">
    <name type="scientific">Marinicella sediminis</name>
    <dbReference type="NCBI Taxonomy" id="1792834"/>
    <lineage>
        <taxon>Bacteria</taxon>
        <taxon>Pseudomonadati</taxon>
        <taxon>Pseudomonadota</taxon>
        <taxon>Gammaproteobacteria</taxon>
        <taxon>Lysobacterales</taxon>
        <taxon>Marinicellaceae</taxon>
        <taxon>Marinicella</taxon>
    </lineage>
</organism>
<reference evidence="3" key="1">
    <citation type="journal article" date="2019" name="Int. J. Syst. Evol. Microbiol.">
        <title>The Global Catalogue of Microorganisms (GCM) 10K type strain sequencing project: providing services to taxonomists for standard genome sequencing and annotation.</title>
        <authorList>
            <consortium name="The Broad Institute Genomics Platform"/>
            <consortium name="The Broad Institute Genome Sequencing Center for Infectious Disease"/>
            <person name="Wu L."/>
            <person name="Ma J."/>
        </authorList>
    </citation>
    <scope>NUCLEOTIDE SEQUENCE [LARGE SCALE GENOMIC DNA]</scope>
    <source>
        <strain evidence="3">KCTC 42953</strain>
    </source>
</reference>
<evidence type="ECO:0000313" key="3">
    <source>
        <dbReference type="Proteomes" id="UP001595533"/>
    </source>
</evidence>
<keyword evidence="1" id="KW-1133">Transmembrane helix</keyword>
<dbReference type="EMBL" id="JBHRTS010000001">
    <property type="protein sequence ID" value="MFC3192734.1"/>
    <property type="molecule type" value="Genomic_DNA"/>
</dbReference>
<keyword evidence="1" id="KW-0472">Membrane</keyword>